<comment type="caution">
    <text evidence="8">The sequence shown here is derived from an EMBL/GenBank/DDBJ whole genome shotgun (WGS) entry which is preliminary data.</text>
</comment>
<organism evidence="8 9">
    <name type="scientific">Thalassotalea profundi</name>
    <dbReference type="NCBI Taxonomy" id="2036687"/>
    <lineage>
        <taxon>Bacteria</taxon>
        <taxon>Pseudomonadati</taxon>
        <taxon>Pseudomonadota</taxon>
        <taxon>Gammaproteobacteria</taxon>
        <taxon>Alteromonadales</taxon>
        <taxon>Colwelliaceae</taxon>
        <taxon>Thalassotalea</taxon>
    </lineage>
</organism>
<keyword evidence="5" id="KW-0804">Transcription</keyword>
<feature type="domain" description="RNA polymerase sigma factor 70 region 4 type 2" evidence="7">
    <location>
        <begin position="117"/>
        <end position="168"/>
    </location>
</feature>
<sequence>MEQAKVELLVIEMQQGSEPAFKEVFDYFQPMLLRFAYKTCRNEQMAKDAVQNSWLKIVTSIKKLEDPRRFKSWIYQMVRWQSLDLIKKANNEKIDFTDMEVNEGELNSNKVDEKENSLLAIIDLLPDIDRQAIYLFYLEQMPIKDIAIILSIPIGTVKSRLNRARNTLKVKLQSLGE</sequence>
<dbReference type="InterPro" id="IPR013324">
    <property type="entry name" value="RNA_pol_sigma_r3/r4-like"/>
</dbReference>
<reference evidence="9" key="1">
    <citation type="journal article" date="2019" name="Int. J. Syst. Evol. Microbiol.">
        <title>The Global Catalogue of Microorganisms (GCM) 10K type strain sequencing project: providing services to taxonomists for standard genome sequencing and annotation.</title>
        <authorList>
            <consortium name="The Broad Institute Genomics Platform"/>
            <consortium name="The Broad Institute Genome Sequencing Center for Infectious Disease"/>
            <person name="Wu L."/>
            <person name="Ma J."/>
        </authorList>
    </citation>
    <scope>NUCLEOTIDE SEQUENCE [LARGE SCALE GENOMIC DNA]</scope>
    <source>
        <strain evidence="9">CGMCC 1.15922</strain>
    </source>
</reference>
<dbReference type="Pfam" id="PF08281">
    <property type="entry name" value="Sigma70_r4_2"/>
    <property type="match status" value="1"/>
</dbReference>
<evidence type="ECO:0000313" key="9">
    <source>
        <dbReference type="Proteomes" id="UP000626370"/>
    </source>
</evidence>
<evidence type="ECO:0000256" key="4">
    <source>
        <dbReference type="ARBA" id="ARBA00023125"/>
    </source>
</evidence>
<dbReference type="RefSeq" id="WP_189376082.1">
    <property type="nucleotide sequence ID" value="NZ_BNAH01000001.1"/>
</dbReference>
<dbReference type="CDD" id="cd06171">
    <property type="entry name" value="Sigma70_r4"/>
    <property type="match status" value="1"/>
</dbReference>
<evidence type="ECO:0000256" key="5">
    <source>
        <dbReference type="ARBA" id="ARBA00023163"/>
    </source>
</evidence>
<accession>A0ABQ3IDH7</accession>
<evidence type="ECO:0000256" key="2">
    <source>
        <dbReference type="ARBA" id="ARBA00023015"/>
    </source>
</evidence>
<dbReference type="Gene3D" id="1.10.1740.10">
    <property type="match status" value="1"/>
</dbReference>
<feature type="domain" description="RNA polymerase sigma-70 region 2" evidence="6">
    <location>
        <begin position="25"/>
        <end position="90"/>
    </location>
</feature>
<keyword evidence="2" id="KW-0805">Transcription regulation</keyword>
<dbReference type="InterPro" id="IPR013249">
    <property type="entry name" value="RNA_pol_sigma70_r4_t2"/>
</dbReference>
<dbReference type="SUPFAM" id="SSF88659">
    <property type="entry name" value="Sigma3 and sigma4 domains of RNA polymerase sigma factors"/>
    <property type="match status" value="1"/>
</dbReference>
<dbReference type="InterPro" id="IPR013325">
    <property type="entry name" value="RNA_pol_sigma_r2"/>
</dbReference>
<keyword evidence="3" id="KW-0731">Sigma factor</keyword>
<keyword evidence="9" id="KW-1185">Reference proteome</keyword>
<proteinExistence type="inferred from homology"/>
<evidence type="ECO:0000256" key="3">
    <source>
        <dbReference type="ARBA" id="ARBA00023082"/>
    </source>
</evidence>
<name>A0ABQ3IDH7_9GAMM</name>
<dbReference type="InterPro" id="IPR014284">
    <property type="entry name" value="RNA_pol_sigma-70_dom"/>
</dbReference>
<dbReference type="Proteomes" id="UP000626370">
    <property type="component" value="Unassembled WGS sequence"/>
</dbReference>
<evidence type="ECO:0000313" key="8">
    <source>
        <dbReference type="EMBL" id="GHE76941.1"/>
    </source>
</evidence>
<gene>
    <name evidence="8" type="primary">sigW</name>
    <name evidence="8" type="ORF">GCM10011501_00400</name>
</gene>
<dbReference type="InterPro" id="IPR007627">
    <property type="entry name" value="RNA_pol_sigma70_r2"/>
</dbReference>
<dbReference type="PANTHER" id="PTHR43133">
    <property type="entry name" value="RNA POLYMERASE ECF-TYPE SIGMA FACTO"/>
    <property type="match status" value="1"/>
</dbReference>
<dbReference type="EMBL" id="BNAH01000001">
    <property type="protein sequence ID" value="GHE76941.1"/>
    <property type="molecule type" value="Genomic_DNA"/>
</dbReference>
<dbReference type="NCBIfam" id="TIGR02937">
    <property type="entry name" value="sigma70-ECF"/>
    <property type="match status" value="1"/>
</dbReference>
<evidence type="ECO:0000259" key="6">
    <source>
        <dbReference type="Pfam" id="PF04542"/>
    </source>
</evidence>
<keyword evidence="4" id="KW-0238">DNA-binding</keyword>
<comment type="similarity">
    <text evidence="1">Belongs to the sigma-70 factor family. ECF subfamily.</text>
</comment>
<evidence type="ECO:0000259" key="7">
    <source>
        <dbReference type="Pfam" id="PF08281"/>
    </source>
</evidence>
<dbReference type="SUPFAM" id="SSF88946">
    <property type="entry name" value="Sigma2 domain of RNA polymerase sigma factors"/>
    <property type="match status" value="1"/>
</dbReference>
<dbReference type="Pfam" id="PF04542">
    <property type="entry name" value="Sigma70_r2"/>
    <property type="match status" value="1"/>
</dbReference>
<dbReference type="Gene3D" id="1.10.10.10">
    <property type="entry name" value="Winged helix-like DNA-binding domain superfamily/Winged helix DNA-binding domain"/>
    <property type="match status" value="1"/>
</dbReference>
<dbReference type="InterPro" id="IPR039425">
    <property type="entry name" value="RNA_pol_sigma-70-like"/>
</dbReference>
<dbReference type="PANTHER" id="PTHR43133:SF8">
    <property type="entry name" value="RNA POLYMERASE SIGMA FACTOR HI_1459-RELATED"/>
    <property type="match status" value="1"/>
</dbReference>
<protein>
    <submittedName>
        <fullName evidence="8">ECF RNA polymerase sigma factor SigW</fullName>
    </submittedName>
</protein>
<dbReference type="InterPro" id="IPR036388">
    <property type="entry name" value="WH-like_DNA-bd_sf"/>
</dbReference>
<evidence type="ECO:0000256" key="1">
    <source>
        <dbReference type="ARBA" id="ARBA00010641"/>
    </source>
</evidence>